<evidence type="ECO:0000259" key="1">
    <source>
        <dbReference type="Pfam" id="PF12804"/>
    </source>
</evidence>
<dbReference type="SUPFAM" id="SSF53448">
    <property type="entry name" value="Nucleotide-diphospho-sugar transferases"/>
    <property type="match status" value="1"/>
</dbReference>
<gene>
    <name evidence="2" type="ORF">JOC58_003023</name>
</gene>
<dbReference type="GO" id="GO:0016779">
    <property type="term" value="F:nucleotidyltransferase activity"/>
    <property type="evidence" value="ECO:0007669"/>
    <property type="project" value="UniProtKB-KW"/>
</dbReference>
<keyword evidence="3" id="KW-1185">Reference proteome</keyword>
<protein>
    <submittedName>
        <fullName evidence="2">CTP:molybdopterin cytidylyltransferase MocA</fullName>
    </submittedName>
</protein>
<comment type="caution">
    <text evidence="2">The sequence shown here is derived from an EMBL/GenBank/DDBJ whole genome shotgun (WGS) entry which is preliminary data.</text>
</comment>
<organism evidence="2 3">
    <name type="scientific">Paenibacillus hunanensis</name>
    <dbReference type="NCBI Taxonomy" id="539262"/>
    <lineage>
        <taxon>Bacteria</taxon>
        <taxon>Bacillati</taxon>
        <taxon>Bacillota</taxon>
        <taxon>Bacilli</taxon>
        <taxon>Bacillales</taxon>
        <taxon>Paenibacillaceae</taxon>
        <taxon>Paenibacillus</taxon>
    </lineage>
</organism>
<reference evidence="2 3" key="1">
    <citation type="submission" date="2023-07" db="EMBL/GenBank/DDBJ databases">
        <title>Genomic Encyclopedia of Type Strains, Phase IV (KMG-IV): sequencing the most valuable type-strain genomes for metagenomic binning, comparative biology and taxonomic classification.</title>
        <authorList>
            <person name="Goeker M."/>
        </authorList>
    </citation>
    <scope>NUCLEOTIDE SEQUENCE [LARGE SCALE GENOMIC DNA]</scope>
    <source>
        <strain evidence="2 3">DSM 22170</strain>
    </source>
</reference>
<proteinExistence type="predicted"/>
<dbReference type="PANTHER" id="PTHR43777:SF1">
    <property type="entry name" value="MOLYBDENUM COFACTOR CYTIDYLYLTRANSFERASE"/>
    <property type="match status" value="1"/>
</dbReference>
<dbReference type="EMBL" id="JAVDQH010000012">
    <property type="protein sequence ID" value="MDR6245124.1"/>
    <property type="molecule type" value="Genomic_DNA"/>
</dbReference>
<feature type="domain" description="MobA-like NTP transferase" evidence="1">
    <location>
        <begin position="5"/>
        <end position="204"/>
    </location>
</feature>
<evidence type="ECO:0000313" key="3">
    <source>
        <dbReference type="Proteomes" id="UP001185028"/>
    </source>
</evidence>
<dbReference type="CDD" id="cd04182">
    <property type="entry name" value="GT_2_like_f"/>
    <property type="match status" value="1"/>
</dbReference>
<keyword evidence="2" id="KW-0808">Transferase</keyword>
<accession>A0ABU1J0U7</accession>
<dbReference type="RefSeq" id="WP_188776575.1">
    <property type="nucleotide sequence ID" value="NZ_BMMB01000007.1"/>
</dbReference>
<dbReference type="InterPro" id="IPR029044">
    <property type="entry name" value="Nucleotide-diphossugar_trans"/>
</dbReference>
<keyword evidence="2" id="KW-0548">Nucleotidyltransferase</keyword>
<dbReference type="Pfam" id="PF12804">
    <property type="entry name" value="NTP_transf_3"/>
    <property type="match status" value="1"/>
</dbReference>
<dbReference type="Proteomes" id="UP001185028">
    <property type="component" value="Unassembled WGS sequence"/>
</dbReference>
<name>A0ABU1J0U7_9BACL</name>
<sequence>MSIVALVLAAGKSSRMGRDKLSMRLYAIDGAGENESSTVLPVEHGSMVPINHEDAKSETVGGRVLSVLLQVSELASIVVVHSPHSSPAWQAQCEQLRQLHSERMQLVACEQSELGMSYSIREGVQYVREHIPSAQAILIVLADQPLLEPTHIQQLVAQWQEQRELDYVAATGANGAAPPILFAASMWDGLEQLTGDQGARRLLKGTDWYGAQVQLPAYCFWDADTPSALERIRQHLAEND</sequence>
<dbReference type="PANTHER" id="PTHR43777">
    <property type="entry name" value="MOLYBDENUM COFACTOR CYTIDYLYLTRANSFERASE"/>
    <property type="match status" value="1"/>
</dbReference>
<dbReference type="Gene3D" id="3.90.550.10">
    <property type="entry name" value="Spore Coat Polysaccharide Biosynthesis Protein SpsA, Chain A"/>
    <property type="match status" value="1"/>
</dbReference>
<evidence type="ECO:0000313" key="2">
    <source>
        <dbReference type="EMBL" id="MDR6245124.1"/>
    </source>
</evidence>
<dbReference type="InterPro" id="IPR025877">
    <property type="entry name" value="MobA-like_NTP_Trfase"/>
</dbReference>